<reference evidence="1 2" key="1">
    <citation type="journal article" date="2019" name="Int. J. Syst. Evol. Microbiol.">
        <title>The Global Catalogue of Microorganisms (GCM) 10K type strain sequencing project: providing services to taxonomists for standard genome sequencing and annotation.</title>
        <authorList>
            <consortium name="The Broad Institute Genomics Platform"/>
            <consortium name="The Broad Institute Genome Sequencing Center for Infectious Disease"/>
            <person name="Wu L."/>
            <person name="Ma J."/>
        </authorList>
    </citation>
    <scope>NUCLEOTIDE SEQUENCE [LARGE SCALE GENOMIC DNA]</scope>
    <source>
        <strain evidence="1 2">DT31</strain>
    </source>
</reference>
<proteinExistence type="predicted"/>
<sequence>MITNREIASRDLLDEAFDEVIESARSNGFSDEELASLFADRAAALREAAPGSDTDRDDAHR</sequence>
<name>A0ABD5WB95_9EURY</name>
<keyword evidence="2" id="KW-1185">Reference proteome</keyword>
<dbReference type="AlphaFoldDB" id="A0ABD5WB95"/>
<accession>A0ABD5WB95</accession>
<evidence type="ECO:0000313" key="2">
    <source>
        <dbReference type="Proteomes" id="UP001596461"/>
    </source>
</evidence>
<dbReference type="RefSeq" id="WP_284031073.1">
    <property type="nucleotide sequence ID" value="NZ_CP126154.1"/>
</dbReference>
<dbReference type="EMBL" id="JBHTAH010000009">
    <property type="protein sequence ID" value="MFC7070213.1"/>
    <property type="molecule type" value="Genomic_DNA"/>
</dbReference>
<organism evidence="1 2">
    <name type="scientific">Halobaculum lipolyticum</name>
    <dbReference type="NCBI Taxonomy" id="3032001"/>
    <lineage>
        <taxon>Archaea</taxon>
        <taxon>Methanobacteriati</taxon>
        <taxon>Methanobacteriota</taxon>
        <taxon>Stenosarchaea group</taxon>
        <taxon>Halobacteria</taxon>
        <taxon>Halobacteriales</taxon>
        <taxon>Haloferacaceae</taxon>
        <taxon>Halobaculum</taxon>
    </lineage>
</organism>
<dbReference type="GeneID" id="81125937"/>
<evidence type="ECO:0000313" key="1">
    <source>
        <dbReference type="EMBL" id="MFC7070213.1"/>
    </source>
</evidence>
<dbReference type="Proteomes" id="UP001596461">
    <property type="component" value="Unassembled WGS sequence"/>
</dbReference>
<protein>
    <submittedName>
        <fullName evidence="1">Uncharacterized protein</fullName>
    </submittedName>
</protein>
<comment type="caution">
    <text evidence="1">The sequence shown here is derived from an EMBL/GenBank/DDBJ whole genome shotgun (WGS) entry which is preliminary data.</text>
</comment>
<gene>
    <name evidence="1" type="ORF">ACFQL9_11225</name>
</gene>